<proteinExistence type="predicted"/>
<protein>
    <submittedName>
        <fullName evidence="1">Uncharacterized protein</fullName>
    </submittedName>
</protein>
<evidence type="ECO:0000313" key="1">
    <source>
        <dbReference type="EMBL" id="SVB05991.1"/>
    </source>
</evidence>
<organism evidence="1">
    <name type="scientific">marine metagenome</name>
    <dbReference type="NCBI Taxonomy" id="408172"/>
    <lineage>
        <taxon>unclassified sequences</taxon>
        <taxon>metagenomes</taxon>
        <taxon>ecological metagenomes</taxon>
    </lineage>
</organism>
<dbReference type="AlphaFoldDB" id="A0A382AXD6"/>
<accession>A0A382AXD6</accession>
<dbReference type="InterPro" id="IPR035903">
    <property type="entry name" value="HesB-like_dom_sf"/>
</dbReference>
<reference evidence="1" key="1">
    <citation type="submission" date="2018-05" db="EMBL/GenBank/DDBJ databases">
        <authorList>
            <person name="Lanie J.A."/>
            <person name="Ng W.-L."/>
            <person name="Kazmierczak K.M."/>
            <person name="Andrzejewski T.M."/>
            <person name="Davidsen T.M."/>
            <person name="Wayne K.J."/>
            <person name="Tettelin H."/>
            <person name="Glass J.I."/>
            <person name="Rusch D."/>
            <person name="Podicherti R."/>
            <person name="Tsui H.-C.T."/>
            <person name="Winkler M.E."/>
        </authorList>
    </citation>
    <scope>NUCLEOTIDE SEQUENCE</scope>
</reference>
<dbReference type="SUPFAM" id="SSF89360">
    <property type="entry name" value="HesB-like domain"/>
    <property type="match status" value="1"/>
</dbReference>
<name>A0A382AXD6_9ZZZZ</name>
<dbReference type="EMBL" id="UINC01027178">
    <property type="protein sequence ID" value="SVB05991.1"/>
    <property type="molecule type" value="Genomic_DNA"/>
</dbReference>
<sequence>MTTTQGPAPLSITISEEAAYHVKEFSAAEGNPDADLRVGVKG</sequence>
<gene>
    <name evidence="1" type="ORF">METZ01_LOCUS158845</name>
</gene>
<feature type="non-terminal residue" evidence="1">
    <location>
        <position position="42"/>
    </location>
</feature>